<evidence type="ECO:0000256" key="1">
    <source>
        <dbReference type="ARBA" id="ARBA00009986"/>
    </source>
</evidence>
<evidence type="ECO:0000256" key="2">
    <source>
        <dbReference type="ARBA" id="ARBA00023002"/>
    </source>
</evidence>
<dbReference type="PANTHER" id="PTHR42991">
    <property type="entry name" value="ALDEHYDE DEHYDROGENASE"/>
    <property type="match status" value="1"/>
</dbReference>
<evidence type="ECO:0000313" key="5">
    <source>
        <dbReference type="Proteomes" id="UP000318405"/>
    </source>
</evidence>
<dbReference type="InterPro" id="IPR051020">
    <property type="entry name" value="ALDH-related_metabolic_enz"/>
</dbReference>
<dbReference type="FunFam" id="3.40.309.10:FF:000009">
    <property type="entry name" value="Aldehyde dehydrogenase A"/>
    <property type="match status" value="1"/>
</dbReference>
<dbReference type="InterPro" id="IPR015590">
    <property type="entry name" value="Aldehyde_DH_dom"/>
</dbReference>
<protein>
    <submittedName>
        <fullName evidence="4">Aldehyde dehydrogenase family protein</fullName>
    </submittedName>
</protein>
<dbReference type="EMBL" id="VLTJ01000022">
    <property type="protein sequence ID" value="TSH94985.1"/>
    <property type="molecule type" value="Genomic_DNA"/>
</dbReference>
<dbReference type="Pfam" id="PF00171">
    <property type="entry name" value="Aldedh"/>
    <property type="match status" value="1"/>
</dbReference>
<dbReference type="InterPro" id="IPR016161">
    <property type="entry name" value="Ald_DH/histidinol_DH"/>
</dbReference>
<evidence type="ECO:0000313" key="4">
    <source>
        <dbReference type="EMBL" id="TSH94985.1"/>
    </source>
</evidence>
<organism evidence="4 5">
    <name type="scientific">Verticiella sediminum</name>
    <dbReference type="NCBI Taxonomy" id="1247510"/>
    <lineage>
        <taxon>Bacteria</taxon>
        <taxon>Pseudomonadati</taxon>
        <taxon>Pseudomonadota</taxon>
        <taxon>Betaproteobacteria</taxon>
        <taxon>Burkholderiales</taxon>
        <taxon>Alcaligenaceae</taxon>
        <taxon>Verticiella</taxon>
    </lineage>
</organism>
<proteinExistence type="inferred from homology"/>
<dbReference type="OrthoDB" id="6187633at2"/>
<reference evidence="4 5" key="1">
    <citation type="submission" date="2019-07" db="EMBL/GenBank/DDBJ databases">
        <title>Qingshengfaniella alkalisoli gen. nov., sp. nov., isolated from saline soil.</title>
        <authorList>
            <person name="Xu L."/>
            <person name="Huang X.-X."/>
            <person name="Sun J.-Q."/>
        </authorList>
    </citation>
    <scope>NUCLEOTIDE SEQUENCE [LARGE SCALE GENOMIC DNA]</scope>
    <source>
        <strain evidence="4 5">DSM 27279</strain>
    </source>
</reference>
<dbReference type="GO" id="GO:0008911">
    <property type="term" value="F:lactaldehyde dehydrogenase (NAD+) activity"/>
    <property type="evidence" value="ECO:0007669"/>
    <property type="project" value="TreeGrafter"/>
</dbReference>
<feature type="domain" description="Aldehyde dehydrogenase" evidence="3">
    <location>
        <begin position="35"/>
        <end position="476"/>
    </location>
</feature>
<gene>
    <name evidence="4" type="ORF">FOZ76_10935</name>
</gene>
<dbReference type="InterPro" id="IPR016162">
    <property type="entry name" value="Ald_DH_N"/>
</dbReference>
<sequence length="479" mass="51252">MHTRTTSIRTNQQYIAGRWCPGAGEQHVQKDLFLGTAFSATHLSTPKDVDLALSAAAEAASVMASVPSHTRAAWLRQAADRLEGQRREIAGMLVAECGKPLSIALSETDRSVETLRFSAEEALRLAGEMVPMDASPRGEGHMGFYLRVPVGVVAAITPFNAPLNLLCHKLGPALAAGNAIVVKPDLRAASCAATVFSIFHSLDLPPGSIGLVHGGREVGEQLIVDERVNLVSFTGGEMAARSILRQAGLKRVSLELGGNAGNLVLEDADLDMAAEHLAVNAFTHAGQSCIGVQRIYVHDKVYDTFMGKFLNRVAGVATGDPYDEKTMVGPMIDSAAVDRLMSWIRDAVERGARVLHGGTHDGLILAPTVLTDVNRHMRVVCEEVFGPIVTVTRISGVQEGIDAVNDSRYGLQAGVFTASLNAALACVRKLRVGGVVVNGTSNYRVDHQPYGGVKCSGIGREGPRYAIEEMTERRMVVLW</sequence>
<comment type="similarity">
    <text evidence="1">Belongs to the aldehyde dehydrogenase family.</text>
</comment>
<keyword evidence="2" id="KW-0560">Oxidoreductase</keyword>
<dbReference type="Proteomes" id="UP000318405">
    <property type="component" value="Unassembled WGS sequence"/>
</dbReference>
<name>A0A556ARG3_9BURK</name>
<evidence type="ECO:0000259" key="3">
    <source>
        <dbReference type="Pfam" id="PF00171"/>
    </source>
</evidence>
<keyword evidence="5" id="KW-1185">Reference proteome</keyword>
<dbReference type="AlphaFoldDB" id="A0A556ARG3"/>
<comment type="caution">
    <text evidence="4">The sequence shown here is derived from an EMBL/GenBank/DDBJ whole genome shotgun (WGS) entry which is preliminary data.</text>
</comment>
<dbReference type="Gene3D" id="3.40.309.10">
    <property type="entry name" value="Aldehyde Dehydrogenase, Chain A, domain 2"/>
    <property type="match status" value="1"/>
</dbReference>
<accession>A0A556ARG3</accession>
<dbReference type="PANTHER" id="PTHR42991:SF1">
    <property type="entry name" value="ALDEHYDE DEHYDROGENASE"/>
    <property type="match status" value="1"/>
</dbReference>
<dbReference type="InterPro" id="IPR016163">
    <property type="entry name" value="Ald_DH_C"/>
</dbReference>
<dbReference type="SUPFAM" id="SSF53720">
    <property type="entry name" value="ALDH-like"/>
    <property type="match status" value="1"/>
</dbReference>
<dbReference type="Gene3D" id="3.40.605.10">
    <property type="entry name" value="Aldehyde Dehydrogenase, Chain A, domain 1"/>
    <property type="match status" value="1"/>
</dbReference>
<dbReference type="RefSeq" id="WP_143948297.1">
    <property type="nucleotide sequence ID" value="NZ_BAABMB010000002.1"/>
</dbReference>